<dbReference type="AlphaFoldDB" id="A0A7W9TRX4"/>
<dbReference type="Pfam" id="PF01053">
    <property type="entry name" value="Cys_Met_Meta_PP"/>
    <property type="match status" value="1"/>
</dbReference>
<evidence type="ECO:0000313" key="5">
    <source>
        <dbReference type="EMBL" id="MBB6084883.1"/>
    </source>
</evidence>
<organism evidence="5 6">
    <name type="scientific">Castellaniella defragrans</name>
    <name type="common">Alcaligenes defragrans</name>
    <dbReference type="NCBI Taxonomy" id="75697"/>
    <lineage>
        <taxon>Bacteria</taxon>
        <taxon>Pseudomonadati</taxon>
        <taxon>Pseudomonadota</taxon>
        <taxon>Betaproteobacteria</taxon>
        <taxon>Burkholderiales</taxon>
        <taxon>Alcaligenaceae</taxon>
        <taxon>Castellaniella</taxon>
    </lineage>
</organism>
<dbReference type="FunFam" id="3.40.640.10:FF:000046">
    <property type="entry name" value="Cystathionine gamma-lyase"/>
    <property type="match status" value="1"/>
</dbReference>
<dbReference type="SUPFAM" id="SSF53383">
    <property type="entry name" value="PLP-dependent transferases"/>
    <property type="match status" value="1"/>
</dbReference>
<dbReference type="GO" id="GO:0019346">
    <property type="term" value="P:transsulfuration"/>
    <property type="evidence" value="ECO:0007669"/>
    <property type="project" value="InterPro"/>
</dbReference>
<dbReference type="PIRSF" id="PIRSF001434">
    <property type="entry name" value="CGS"/>
    <property type="match status" value="1"/>
</dbReference>
<dbReference type="PANTHER" id="PTHR11808">
    <property type="entry name" value="TRANS-SULFURATION ENZYME FAMILY MEMBER"/>
    <property type="match status" value="1"/>
</dbReference>
<comment type="caution">
    <text evidence="5">The sequence shown here is derived from an EMBL/GenBank/DDBJ whole genome shotgun (WGS) entry which is preliminary data.</text>
</comment>
<dbReference type="GO" id="GO:0009086">
    <property type="term" value="P:methionine biosynthetic process"/>
    <property type="evidence" value="ECO:0007669"/>
    <property type="project" value="UniProtKB-ARBA"/>
</dbReference>
<evidence type="ECO:0000256" key="1">
    <source>
        <dbReference type="ARBA" id="ARBA00001933"/>
    </source>
</evidence>
<dbReference type="InterPro" id="IPR054542">
    <property type="entry name" value="Cys_met_metab_PP"/>
</dbReference>
<comment type="cofactor">
    <cofactor evidence="1 4">
        <name>pyridoxal 5'-phosphate</name>
        <dbReference type="ChEBI" id="CHEBI:597326"/>
    </cofactor>
</comment>
<dbReference type="PROSITE" id="PS00868">
    <property type="entry name" value="CYS_MET_METAB_PP"/>
    <property type="match status" value="1"/>
</dbReference>
<dbReference type="GO" id="GO:0019343">
    <property type="term" value="P:cysteine biosynthetic process via cystathionine"/>
    <property type="evidence" value="ECO:0007669"/>
    <property type="project" value="TreeGrafter"/>
</dbReference>
<proteinExistence type="inferred from homology"/>
<dbReference type="InterPro" id="IPR015424">
    <property type="entry name" value="PyrdxlP-dep_Trfase"/>
</dbReference>
<evidence type="ECO:0000313" key="6">
    <source>
        <dbReference type="Proteomes" id="UP000541136"/>
    </source>
</evidence>
<evidence type="ECO:0000256" key="3">
    <source>
        <dbReference type="PIRSR" id="PIRSR001434-2"/>
    </source>
</evidence>
<dbReference type="CDD" id="cd00614">
    <property type="entry name" value="CGS_like"/>
    <property type="match status" value="1"/>
</dbReference>
<dbReference type="InterPro" id="IPR015421">
    <property type="entry name" value="PyrdxlP-dep_Trfase_major"/>
</dbReference>
<dbReference type="GO" id="GO:0004123">
    <property type="term" value="F:cystathionine gamma-lyase activity"/>
    <property type="evidence" value="ECO:0007669"/>
    <property type="project" value="TreeGrafter"/>
</dbReference>
<dbReference type="InterPro" id="IPR015422">
    <property type="entry name" value="PyrdxlP-dep_Trfase_small"/>
</dbReference>
<name>A0A7W9TRX4_CASDE</name>
<evidence type="ECO:0000256" key="4">
    <source>
        <dbReference type="RuleBase" id="RU362118"/>
    </source>
</evidence>
<dbReference type="RefSeq" id="WP_151023770.1">
    <property type="nucleotide sequence ID" value="NZ_JACHIB010000018.1"/>
</dbReference>
<protein>
    <submittedName>
        <fullName evidence="5">Cystathionine beta-lyase/methionine-gamma-lyase</fullName>
        <ecNumber evidence="5">4.4.1.11</ecNumber>
        <ecNumber evidence="5">4.4.1.8</ecNumber>
    </submittedName>
</protein>
<sequence length="410" mass="44107">MNPSQPEAPEAAPDAPWREQTLLLHGDAVCGHGADVVSPIHYSATFRAETAEQFSEMATTVRPAAFYTRHGNPVNKRVEAILAGLEGTESALLTGSGMGAICTTILALLKAGDHVVAQQRHYMSTSKLFAEVLTRYGVQVSFFDQTDLDSLRAALRPDTKLIMVETPVNPSLSITDLAAVADIARARGILTVADNTFASPLNQRPHDLGIDIVVHSATKYLGGHHDLMAGAICCSDALAETIWKMHVTLGAVLSPMDAWLLLRGLRTLSLRMERINANALALARWLEARPEVERVFYPGLESHPQHALAARQMRGFGAVVAYSIKGGYAATQRFVTGLKLATQAVSLGGVETLAVHTASMWASSMTEADMQAAGIEPNFVRMSVGVEHVDDLKADLAQALERSQAIREPA</sequence>
<dbReference type="GO" id="GO:0030170">
    <property type="term" value="F:pyridoxal phosphate binding"/>
    <property type="evidence" value="ECO:0007669"/>
    <property type="project" value="InterPro"/>
</dbReference>
<dbReference type="GO" id="GO:0018826">
    <property type="term" value="F:methionine gamma-lyase activity"/>
    <property type="evidence" value="ECO:0007669"/>
    <property type="project" value="UniProtKB-EC"/>
</dbReference>
<keyword evidence="5" id="KW-0456">Lyase</keyword>
<dbReference type="Gene3D" id="3.40.640.10">
    <property type="entry name" value="Type I PLP-dependent aspartate aminotransferase-like (Major domain)"/>
    <property type="match status" value="1"/>
</dbReference>
<dbReference type="Proteomes" id="UP000541136">
    <property type="component" value="Unassembled WGS sequence"/>
</dbReference>
<dbReference type="FunFam" id="3.90.1150.10:FF:000033">
    <property type="entry name" value="Cystathionine gamma-synthase"/>
    <property type="match status" value="1"/>
</dbReference>
<dbReference type="PANTHER" id="PTHR11808:SF85">
    <property type="entry name" value="CYSTATHIONINE GAMMA-LYASE-RELATED"/>
    <property type="match status" value="1"/>
</dbReference>
<dbReference type="Gene3D" id="3.90.1150.10">
    <property type="entry name" value="Aspartate Aminotransferase, domain 1"/>
    <property type="match status" value="1"/>
</dbReference>
<dbReference type="GO" id="GO:0005737">
    <property type="term" value="C:cytoplasm"/>
    <property type="evidence" value="ECO:0007669"/>
    <property type="project" value="TreeGrafter"/>
</dbReference>
<keyword evidence="2 3" id="KW-0663">Pyridoxal phosphate</keyword>
<dbReference type="InterPro" id="IPR000277">
    <property type="entry name" value="Cys/Met-Metab_PyrdxlP-dep_enz"/>
</dbReference>
<evidence type="ECO:0000256" key="2">
    <source>
        <dbReference type="ARBA" id="ARBA00022898"/>
    </source>
</evidence>
<dbReference type="EC" id="4.4.1.8" evidence="5"/>
<reference evidence="5 6" key="1">
    <citation type="submission" date="2020-08" db="EMBL/GenBank/DDBJ databases">
        <title>Genomic Encyclopedia of Type Strains, Phase IV (KMG-IV): sequencing the most valuable type-strain genomes for metagenomic binning, comparative biology and taxonomic classification.</title>
        <authorList>
            <person name="Goeker M."/>
        </authorList>
    </citation>
    <scope>NUCLEOTIDE SEQUENCE [LARGE SCALE GENOMIC DNA]</scope>
    <source>
        <strain evidence="5 6">DSM 12141</strain>
    </source>
</reference>
<feature type="modified residue" description="N6-(pyridoxal phosphate)lysine" evidence="3">
    <location>
        <position position="219"/>
    </location>
</feature>
<gene>
    <name evidence="5" type="ORF">HNR28_002931</name>
</gene>
<dbReference type="EMBL" id="JACHIB010000018">
    <property type="protein sequence ID" value="MBB6084883.1"/>
    <property type="molecule type" value="Genomic_DNA"/>
</dbReference>
<accession>A0A7W9TRX4</accession>
<dbReference type="EC" id="4.4.1.11" evidence="5"/>
<comment type="similarity">
    <text evidence="4">Belongs to the trans-sulfuration enzymes family.</text>
</comment>